<organism evidence="1 2">
    <name type="scientific">Sphingomonas oligophenolica</name>
    <dbReference type="NCBI Taxonomy" id="301154"/>
    <lineage>
        <taxon>Bacteria</taxon>
        <taxon>Pseudomonadati</taxon>
        <taxon>Pseudomonadota</taxon>
        <taxon>Alphaproteobacteria</taxon>
        <taxon>Sphingomonadales</taxon>
        <taxon>Sphingomonadaceae</taxon>
        <taxon>Sphingomonas</taxon>
    </lineage>
</organism>
<proteinExistence type="predicted"/>
<comment type="caution">
    <text evidence="1">The sequence shown here is derived from an EMBL/GenBank/DDBJ whole genome shotgun (WGS) entry which is preliminary data.</text>
</comment>
<dbReference type="EMBL" id="RCZK01000002">
    <property type="protein sequence ID" value="TPG14368.1"/>
    <property type="molecule type" value="Genomic_DNA"/>
</dbReference>
<keyword evidence="2" id="KW-1185">Reference proteome</keyword>
<dbReference type="AlphaFoldDB" id="A0A502CND5"/>
<protein>
    <submittedName>
        <fullName evidence="1">Uncharacterized protein</fullName>
    </submittedName>
</protein>
<evidence type="ECO:0000313" key="1">
    <source>
        <dbReference type="EMBL" id="TPG14368.1"/>
    </source>
</evidence>
<accession>A0A502CND5</accession>
<gene>
    <name evidence="1" type="ORF">EAH84_03405</name>
</gene>
<reference evidence="1 2" key="1">
    <citation type="journal article" date="2019" name="Environ. Microbiol.">
        <title>Species interactions and distinct microbial communities in high Arctic permafrost affected cryosols are associated with the CH4 and CO2 gas fluxes.</title>
        <authorList>
            <person name="Altshuler I."/>
            <person name="Hamel J."/>
            <person name="Turney S."/>
            <person name="Magnuson E."/>
            <person name="Levesque R."/>
            <person name="Greer C."/>
            <person name="Whyte L.G."/>
        </authorList>
    </citation>
    <scope>NUCLEOTIDE SEQUENCE [LARGE SCALE GENOMIC DNA]</scope>
    <source>
        <strain evidence="1 2">S5.1</strain>
    </source>
</reference>
<evidence type="ECO:0000313" key="2">
    <source>
        <dbReference type="Proteomes" id="UP000318413"/>
    </source>
</evidence>
<dbReference type="Proteomes" id="UP000318413">
    <property type="component" value="Unassembled WGS sequence"/>
</dbReference>
<name>A0A502CND5_9SPHN</name>
<sequence>MTLLRRPLLGRAERVARVASLNTSGLPVLVQFYTATGDILVPDSYDVARVSAWSAGHPAVDGGDGNIYGGGGGGFASSIIAVAAGETLTGTIATGVSQQGATVARAGTTLLKAAGAAYTSGGGINNASIGTITRKGGNGTINTGYYVVSGGGAAGRSGDGGNATSNTTPGIAGTGAAFVRTSDGAAASAGAGGYQAPGGSYGGGGGGSPGGQLYAGGAGLIVIEWGVSDIND</sequence>
<dbReference type="RefSeq" id="WP_140867712.1">
    <property type="nucleotide sequence ID" value="NZ_RCZK01000002.1"/>
</dbReference>